<dbReference type="Proteomes" id="UP000268658">
    <property type="component" value="Chromosome"/>
</dbReference>
<dbReference type="Gene3D" id="3.40.50.80">
    <property type="entry name" value="Nucleotide-binding domain of ferredoxin-NADP reductase (FNR) module"/>
    <property type="match status" value="1"/>
</dbReference>
<dbReference type="PANTHER" id="PTHR30157">
    <property type="entry name" value="FERRIC REDUCTASE, NADPH-DEPENDENT"/>
    <property type="match status" value="1"/>
</dbReference>
<keyword evidence="1" id="KW-0547">Nucleotide-binding</keyword>
<name>A0A448PMQ0_ACTVI</name>
<dbReference type="EMBL" id="LR134477">
    <property type="protein sequence ID" value="VEI17347.1"/>
    <property type="molecule type" value="Genomic_DNA"/>
</dbReference>
<organism evidence="1 2">
    <name type="scientific">Actinomyces viscosus</name>
    <dbReference type="NCBI Taxonomy" id="1656"/>
    <lineage>
        <taxon>Bacteria</taxon>
        <taxon>Bacillati</taxon>
        <taxon>Actinomycetota</taxon>
        <taxon>Actinomycetes</taxon>
        <taxon>Actinomycetales</taxon>
        <taxon>Actinomycetaceae</taxon>
        <taxon>Actinomyces</taxon>
    </lineage>
</organism>
<dbReference type="InterPro" id="IPR017938">
    <property type="entry name" value="Riboflavin_synthase-like_b-brl"/>
</dbReference>
<dbReference type="OrthoDB" id="3291337at2"/>
<dbReference type="InterPro" id="IPR007037">
    <property type="entry name" value="SIP_rossman_dom"/>
</dbReference>
<proteinExistence type="predicted"/>
<dbReference type="InterPro" id="IPR017927">
    <property type="entry name" value="FAD-bd_FR_type"/>
</dbReference>
<dbReference type="InterPro" id="IPR039374">
    <property type="entry name" value="SIP_fam"/>
</dbReference>
<gene>
    <name evidence="1" type="primary">irtA_3</name>
    <name evidence="1" type="ORF">NCTC10951_02147</name>
</gene>
<accession>A0A448PMQ0</accession>
<dbReference type="GO" id="GO:0016491">
    <property type="term" value="F:oxidoreductase activity"/>
    <property type="evidence" value="ECO:0007669"/>
    <property type="project" value="InterPro"/>
</dbReference>
<dbReference type="Gene3D" id="2.40.30.10">
    <property type="entry name" value="Translation factors"/>
    <property type="match status" value="1"/>
</dbReference>
<dbReference type="InterPro" id="IPR013113">
    <property type="entry name" value="SIP_FAD-bd"/>
</dbReference>
<reference evidence="1 2" key="1">
    <citation type="submission" date="2018-12" db="EMBL/GenBank/DDBJ databases">
        <authorList>
            <consortium name="Pathogen Informatics"/>
        </authorList>
    </citation>
    <scope>NUCLEOTIDE SEQUENCE [LARGE SCALE GENOMIC DNA]</scope>
    <source>
        <strain evidence="1 2">NCTC10951</strain>
    </source>
</reference>
<dbReference type="InterPro" id="IPR039261">
    <property type="entry name" value="FNR_nucleotide-bd"/>
</dbReference>
<dbReference type="Pfam" id="PF04954">
    <property type="entry name" value="SIP"/>
    <property type="match status" value="1"/>
</dbReference>
<protein>
    <submittedName>
        <fullName evidence="1">Iron import ATP-binding/permease protein IrtA</fullName>
        <ecNumber evidence="1">3.6.3.-</ecNumber>
    </submittedName>
</protein>
<evidence type="ECO:0000313" key="2">
    <source>
        <dbReference type="Proteomes" id="UP000268658"/>
    </source>
</evidence>
<evidence type="ECO:0000313" key="1">
    <source>
        <dbReference type="EMBL" id="VEI17347.1"/>
    </source>
</evidence>
<dbReference type="RefSeq" id="WP_126414562.1">
    <property type="nucleotide sequence ID" value="NZ_JASPER010000037.1"/>
</dbReference>
<dbReference type="SUPFAM" id="SSF63380">
    <property type="entry name" value="Riboflavin synthase domain-like"/>
    <property type="match status" value="1"/>
</dbReference>
<keyword evidence="1" id="KW-0067">ATP-binding</keyword>
<keyword evidence="1" id="KW-0378">Hydrolase</keyword>
<dbReference type="PANTHER" id="PTHR30157:SF0">
    <property type="entry name" value="NADPH-DEPENDENT FERRIC-CHELATE REDUCTASE"/>
    <property type="match status" value="1"/>
</dbReference>
<dbReference type="AlphaFoldDB" id="A0A448PMQ0"/>
<dbReference type="CDD" id="cd06193">
    <property type="entry name" value="siderophore_interacting"/>
    <property type="match status" value="1"/>
</dbReference>
<dbReference type="GO" id="GO:0005524">
    <property type="term" value="F:ATP binding"/>
    <property type="evidence" value="ECO:0007669"/>
    <property type="project" value="UniProtKB-KW"/>
</dbReference>
<sequence length="252" mass="27474">MARGGRGFQGTVLKALRVPEHRLTVTGVRELPPYTELTVQCPSLLGTGAAALPPTTWVRMWIPEGEREYQRAYTLTRIDRARSSATILFLHHEPTGPASRWSSRVRPGARVAVQVMGGTSYRPPSHGDRLLLVGDRASAPALVDAVNTAPVGSPATVIMLAPGDGYLPSAERDHELIRLDPEVLEDRLLAAVDHILWADTGDLALDWAWIALESSATKAVRRHLVASGMSRRSIQHQAYWIRGRAMGVASEA</sequence>
<dbReference type="KEGG" id="avc:NCTC10951_02147"/>
<dbReference type="GO" id="GO:0016787">
    <property type="term" value="F:hydrolase activity"/>
    <property type="evidence" value="ECO:0007669"/>
    <property type="project" value="UniProtKB-KW"/>
</dbReference>
<dbReference type="Pfam" id="PF08021">
    <property type="entry name" value="FAD_binding_9"/>
    <property type="match status" value="1"/>
</dbReference>
<dbReference type="PROSITE" id="PS51384">
    <property type="entry name" value="FAD_FR"/>
    <property type="match status" value="1"/>
</dbReference>
<dbReference type="EC" id="3.6.3.-" evidence="1"/>